<comment type="function">
    <text evidence="1">Core subunit of the mitochondrial membrane respiratory chain NADH dehydrogenase (Complex I) that is believed to belong to the minimal assembly required for catalysis. Complex I functions in the transfer of electrons from NADH to the respiratory chain. The immediate electron acceptor for the enzyme is believed to be ubiquinone.</text>
</comment>
<keyword evidence="11" id="KW-1185">Reference proteome</keyword>
<dbReference type="VEuPathDB" id="VectorBase:RPRC014579"/>
<dbReference type="EMBL" id="ACPB03045601">
    <property type="status" value="NOT_ANNOTATED_CDS"/>
    <property type="molecule type" value="Genomic_DNA"/>
</dbReference>
<dbReference type="EnsemblMetazoa" id="RPRC014579-RA">
    <property type="protein sequence ID" value="RPRC014579-PA"/>
    <property type="gene ID" value="RPRC014579"/>
</dbReference>
<dbReference type="Proteomes" id="UP000015103">
    <property type="component" value="Unassembled WGS sequence"/>
</dbReference>
<evidence type="ECO:0000256" key="8">
    <source>
        <dbReference type="ARBA" id="ARBA00049551"/>
    </source>
</evidence>
<protein>
    <recommendedName>
        <fullName evidence="3">NADH:ubiquinone reductase (H(+)-translocating)</fullName>
        <ecNumber evidence="3">7.1.1.2</ecNumber>
    </recommendedName>
    <alternativeName>
        <fullName evidence="7">NADH dehydrogenase subunit 5</fullName>
    </alternativeName>
</protein>
<comment type="subcellular location">
    <subcellularLocation>
        <location evidence="2">Membrane</location>
        <topology evidence="2">Multi-pass membrane protein</topology>
    </subcellularLocation>
</comment>
<keyword evidence="5" id="KW-1133">Transmembrane helix</keyword>
<evidence type="ECO:0000256" key="4">
    <source>
        <dbReference type="ARBA" id="ARBA00022692"/>
    </source>
</evidence>
<evidence type="ECO:0000313" key="11">
    <source>
        <dbReference type="Proteomes" id="UP000015103"/>
    </source>
</evidence>
<reference evidence="10" key="1">
    <citation type="submission" date="2015-05" db="UniProtKB">
        <authorList>
            <consortium name="EnsemblMetazoa"/>
        </authorList>
    </citation>
    <scope>IDENTIFICATION</scope>
</reference>
<evidence type="ECO:0000313" key="10">
    <source>
        <dbReference type="EnsemblMetazoa" id="RPRC014579-PA"/>
    </source>
</evidence>
<organism evidence="10 11">
    <name type="scientific">Rhodnius prolixus</name>
    <name type="common">Triatomid bug</name>
    <dbReference type="NCBI Taxonomy" id="13249"/>
    <lineage>
        <taxon>Eukaryota</taxon>
        <taxon>Metazoa</taxon>
        <taxon>Ecdysozoa</taxon>
        <taxon>Arthropoda</taxon>
        <taxon>Hexapoda</taxon>
        <taxon>Insecta</taxon>
        <taxon>Pterygota</taxon>
        <taxon>Neoptera</taxon>
        <taxon>Paraneoptera</taxon>
        <taxon>Hemiptera</taxon>
        <taxon>Heteroptera</taxon>
        <taxon>Panheteroptera</taxon>
        <taxon>Cimicomorpha</taxon>
        <taxon>Reduviidae</taxon>
        <taxon>Triatominae</taxon>
        <taxon>Rhodnius</taxon>
    </lineage>
</organism>
<dbReference type="GO" id="GO:0042773">
    <property type="term" value="P:ATP synthesis coupled electron transport"/>
    <property type="evidence" value="ECO:0007669"/>
    <property type="project" value="InterPro"/>
</dbReference>
<dbReference type="GO" id="GO:0016020">
    <property type="term" value="C:membrane"/>
    <property type="evidence" value="ECO:0007669"/>
    <property type="project" value="UniProtKB-SubCell"/>
</dbReference>
<dbReference type="GO" id="GO:0008137">
    <property type="term" value="F:NADH dehydrogenase (ubiquinone) activity"/>
    <property type="evidence" value="ECO:0007669"/>
    <property type="project" value="UniProtKB-EC"/>
</dbReference>
<accession>T1IE59</accession>
<dbReference type="HOGENOM" id="CLU_007100_5_1_1"/>
<dbReference type="STRING" id="13249.T1IE59"/>
<proteinExistence type="predicted"/>
<comment type="catalytic activity">
    <reaction evidence="8">
        <text>a ubiquinone + NADH + 5 H(+)(in) = a ubiquinol + NAD(+) + 4 H(+)(out)</text>
        <dbReference type="Rhea" id="RHEA:29091"/>
        <dbReference type="Rhea" id="RHEA-COMP:9565"/>
        <dbReference type="Rhea" id="RHEA-COMP:9566"/>
        <dbReference type="ChEBI" id="CHEBI:15378"/>
        <dbReference type="ChEBI" id="CHEBI:16389"/>
        <dbReference type="ChEBI" id="CHEBI:17976"/>
        <dbReference type="ChEBI" id="CHEBI:57540"/>
        <dbReference type="ChEBI" id="CHEBI:57945"/>
        <dbReference type="EC" id="7.1.1.2"/>
    </reaction>
</comment>
<evidence type="ECO:0000256" key="7">
    <source>
        <dbReference type="ARBA" id="ARBA00031027"/>
    </source>
</evidence>
<evidence type="ECO:0000259" key="9">
    <source>
        <dbReference type="Pfam" id="PF00361"/>
    </source>
</evidence>
<name>T1IE59_RHOPR</name>
<sequence>MAGLRANVEYDLRKVIALSTLRQLGLIMSILFLGFPILAFLHLLTHAFFKALLFMCAGVIIHCINDSQDMRHIGGIINNLPFTCACFCISNLSLCGFPFIAGFYSKDIIIEIITSSMGS</sequence>
<dbReference type="InterPro" id="IPR001750">
    <property type="entry name" value="ND/Mrp_TM"/>
</dbReference>
<dbReference type="EC" id="7.1.1.2" evidence="3"/>
<feature type="domain" description="NADH:quinone oxidoreductase/Mrp antiporter transmembrane" evidence="9">
    <location>
        <begin position="1"/>
        <end position="116"/>
    </location>
</feature>
<dbReference type="InterPro" id="IPR003945">
    <property type="entry name" value="NU5C-like"/>
</dbReference>
<dbReference type="PANTHER" id="PTHR42829">
    <property type="entry name" value="NADH-UBIQUINONE OXIDOREDUCTASE CHAIN 5"/>
    <property type="match status" value="1"/>
</dbReference>
<evidence type="ECO:0000256" key="2">
    <source>
        <dbReference type="ARBA" id="ARBA00004141"/>
    </source>
</evidence>
<evidence type="ECO:0000256" key="1">
    <source>
        <dbReference type="ARBA" id="ARBA00003257"/>
    </source>
</evidence>
<evidence type="ECO:0000256" key="6">
    <source>
        <dbReference type="ARBA" id="ARBA00023136"/>
    </source>
</evidence>
<dbReference type="PANTHER" id="PTHR42829:SF2">
    <property type="entry name" value="NADH-UBIQUINONE OXIDOREDUCTASE CHAIN 5"/>
    <property type="match status" value="1"/>
</dbReference>
<dbReference type="GO" id="GO:0015990">
    <property type="term" value="P:electron transport coupled proton transport"/>
    <property type="evidence" value="ECO:0007669"/>
    <property type="project" value="TreeGrafter"/>
</dbReference>
<dbReference type="InParanoid" id="T1IE59"/>
<evidence type="ECO:0000256" key="5">
    <source>
        <dbReference type="ARBA" id="ARBA00022989"/>
    </source>
</evidence>
<dbReference type="AlphaFoldDB" id="T1IE59"/>
<dbReference type="GO" id="GO:0003954">
    <property type="term" value="F:NADH dehydrogenase activity"/>
    <property type="evidence" value="ECO:0007669"/>
    <property type="project" value="TreeGrafter"/>
</dbReference>
<evidence type="ECO:0000256" key="3">
    <source>
        <dbReference type="ARBA" id="ARBA00012944"/>
    </source>
</evidence>
<keyword evidence="4" id="KW-0812">Transmembrane</keyword>
<dbReference type="Pfam" id="PF00361">
    <property type="entry name" value="Proton_antipo_M"/>
    <property type="match status" value="1"/>
</dbReference>
<keyword evidence="6" id="KW-0472">Membrane</keyword>